<keyword evidence="14" id="KW-1185">Reference proteome</keyword>
<evidence type="ECO:0000256" key="12">
    <source>
        <dbReference type="SAM" id="MobiDB-lite"/>
    </source>
</evidence>
<evidence type="ECO:0000256" key="4">
    <source>
        <dbReference type="ARBA" id="ARBA00008426"/>
    </source>
</evidence>
<feature type="active site" description="Schiff-base intermediate with substrate" evidence="11">
    <location>
        <position position="140"/>
    </location>
</feature>
<dbReference type="PANTHER" id="PTHR10683:SF31">
    <property type="entry name" value="TRANSALDOLASE"/>
    <property type="match status" value="1"/>
</dbReference>
<keyword evidence="9 11" id="KW-0704">Schiff base</keyword>
<dbReference type="NCBIfam" id="TIGR00876">
    <property type="entry name" value="tal_mycobact"/>
    <property type="match status" value="1"/>
</dbReference>
<comment type="caution">
    <text evidence="13">The sequence shown here is derived from an EMBL/GenBank/DDBJ whole genome shotgun (WGS) entry which is preliminary data.</text>
</comment>
<dbReference type="GO" id="GO:0004801">
    <property type="term" value="F:transaldolase activity"/>
    <property type="evidence" value="ECO:0007669"/>
    <property type="project" value="UniProtKB-EC"/>
</dbReference>
<keyword evidence="6 11" id="KW-0963">Cytoplasm</keyword>
<evidence type="ECO:0000256" key="6">
    <source>
        <dbReference type="ARBA" id="ARBA00022490"/>
    </source>
</evidence>
<dbReference type="PIRSF" id="PIRSF036915">
    <property type="entry name" value="Trnald_Bac_Plnt"/>
    <property type="match status" value="1"/>
</dbReference>
<evidence type="ECO:0000256" key="3">
    <source>
        <dbReference type="ARBA" id="ARBA00004857"/>
    </source>
</evidence>
<feature type="compositionally biased region" description="Basic and acidic residues" evidence="12">
    <location>
        <begin position="371"/>
        <end position="382"/>
    </location>
</feature>
<dbReference type="CDD" id="cd00955">
    <property type="entry name" value="Transaldolase_like"/>
    <property type="match status" value="1"/>
</dbReference>
<reference evidence="14" key="1">
    <citation type="journal article" date="2019" name="Int. J. Syst. Evol. Microbiol.">
        <title>The Global Catalogue of Microorganisms (GCM) 10K type strain sequencing project: providing services to taxonomists for standard genome sequencing and annotation.</title>
        <authorList>
            <consortium name="The Broad Institute Genomics Platform"/>
            <consortium name="The Broad Institute Genome Sequencing Center for Infectious Disease"/>
            <person name="Wu L."/>
            <person name="Ma J."/>
        </authorList>
    </citation>
    <scope>NUCLEOTIDE SEQUENCE [LARGE SCALE GENOMIC DNA]</scope>
    <source>
        <strain evidence="14">JCM 10411</strain>
    </source>
</reference>
<dbReference type="InterPro" id="IPR013785">
    <property type="entry name" value="Aldolase_TIM"/>
</dbReference>
<keyword evidence="7 11" id="KW-0808">Transferase</keyword>
<comment type="function">
    <text evidence="1 11">Transaldolase is important for the balance of metabolites in the pentose-phosphate pathway.</text>
</comment>
<evidence type="ECO:0000313" key="13">
    <source>
        <dbReference type="EMBL" id="MFC5855072.1"/>
    </source>
</evidence>
<evidence type="ECO:0000256" key="5">
    <source>
        <dbReference type="ARBA" id="ARBA00013151"/>
    </source>
</evidence>
<gene>
    <name evidence="11 13" type="primary">tal</name>
    <name evidence="13" type="ORF">ACFPZI_25795</name>
</gene>
<evidence type="ECO:0000256" key="10">
    <source>
        <dbReference type="ARBA" id="ARBA00048810"/>
    </source>
</evidence>
<keyword evidence="8 11" id="KW-0570">Pentose shunt</keyword>
<dbReference type="NCBIfam" id="NF002881">
    <property type="entry name" value="PRK03343.1"/>
    <property type="match status" value="1"/>
</dbReference>
<comment type="catalytic activity">
    <reaction evidence="10 11">
        <text>D-sedoheptulose 7-phosphate + D-glyceraldehyde 3-phosphate = D-erythrose 4-phosphate + beta-D-fructose 6-phosphate</text>
        <dbReference type="Rhea" id="RHEA:17053"/>
        <dbReference type="ChEBI" id="CHEBI:16897"/>
        <dbReference type="ChEBI" id="CHEBI:57483"/>
        <dbReference type="ChEBI" id="CHEBI:57634"/>
        <dbReference type="ChEBI" id="CHEBI:59776"/>
        <dbReference type="EC" id="2.2.1.2"/>
    </reaction>
</comment>
<dbReference type="Gene3D" id="3.20.20.70">
    <property type="entry name" value="Aldolase class I"/>
    <property type="match status" value="1"/>
</dbReference>
<dbReference type="HAMAP" id="MF_00493">
    <property type="entry name" value="Transaldolase_2"/>
    <property type="match status" value="1"/>
</dbReference>
<accession>A0ABW1E2J7</accession>
<evidence type="ECO:0000256" key="8">
    <source>
        <dbReference type="ARBA" id="ARBA00023126"/>
    </source>
</evidence>
<dbReference type="InterPro" id="IPR018225">
    <property type="entry name" value="Transaldolase_AS"/>
</dbReference>
<dbReference type="EMBL" id="JBHSOA010000061">
    <property type="protein sequence ID" value="MFC5855072.1"/>
    <property type="molecule type" value="Genomic_DNA"/>
</dbReference>
<evidence type="ECO:0000256" key="1">
    <source>
        <dbReference type="ARBA" id="ARBA00003518"/>
    </source>
</evidence>
<comment type="similarity">
    <text evidence="4 11">Belongs to the transaldolase family. Type 2 subfamily.</text>
</comment>
<dbReference type="EC" id="2.2.1.2" evidence="5 11"/>
<dbReference type="InterPro" id="IPR004732">
    <property type="entry name" value="Transaldolase_2"/>
</dbReference>
<dbReference type="Pfam" id="PF00923">
    <property type="entry name" value="TAL_FSA"/>
    <property type="match status" value="1"/>
</dbReference>
<comment type="subcellular location">
    <subcellularLocation>
        <location evidence="2 11">Cytoplasm</location>
    </subcellularLocation>
</comment>
<evidence type="ECO:0000256" key="9">
    <source>
        <dbReference type="ARBA" id="ARBA00023270"/>
    </source>
</evidence>
<protein>
    <recommendedName>
        <fullName evidence="5 11">Transaldolase</fullName>
        <ecNumber evidence="5 11">2.2.1.2</ecNumber>
    </recommendedName>
</protein>
<dbReference type="Proteomes" id="UP001596180">
    <property type="component" value="Unassembled WGS sequence"/>
</dbReference>
<organism evidence="13 14">
    <name type="scientific">Streptomyces chlorus</name>
    <dbReference type="NCBI Taxonomy" id="887452"/>
    <lineage>
        <taxon>Bacteria</taxon>
        <taxon>Bacillati</taxon>
        <taxon>Actinomycetota</taxon>
        <taxon>Actinomycetes</taxon>
        <taxon>Kitasatosporales</taxon>
        <taxon>Streptomycetaceae</taxon>
        <taxon>Streptomyces</taxon>
    </lineage>
</organism>
<comment type="pathway">
    <text evidence="3 11">Carbohydrate degradation; pentose phosphate pathway; D-glyceraldehyde 3-phosphate and beta-D-fructose 6-phosphate from D-ribose 5-phosphate and D-xylulose 5-phosphate (non-oxidative stage): step 2/3.</text>
</comment>
<evidence type="ECO:0000313" key="14">
    <source>
        <dbReference type="Proteomes" id="UP001596180"/>
    </source>
</evidence>
<dbReference type="PROSITE" id="PS01054">
    <property type="entry name" value="TRANSALDOLASE_1"/>
    <property type="match status" value="1"/>
</dbReference>
<sequence>MTDTLAQLSASGVSIWLDDLSRQRLVDGSLTRLVAERHVVGVTTNPTIFAKAIEHSDCYEGQLADLALRRAGVEEALRALTTSDVRWACDVLRPAYDSSGGVDGRVSIEVDPRLAHDTARTVAEARALWWLVDRPNLFVKIPAAKQGLEAISACLAEGISINVTLLFSLERYDAVTEAFLTGMERARDAGKDLSGIASVASFFVSRVDTEIDRRLDRLGGEKAAALRGRAALANARIAYEHYEQALATDRWKRLAQAGARPQRLLWASTGVKDPAYEDTRYVVGLIAPDVVNTMPEATLDAVADHGVLPASHIRDTYGEAHQVLDELAGLGVDYADVVQMLEDQGVEKFDASWDELAGKLTARLDASAGDPPDRTDDSREHA</sequence>
<proteinExistence type="inferred from homology"/>
<feature type="region of interest" description="Disordered" evidence="12">
    <location>
        <begin position="362"/>
        <end position="382"/>
    </location>
</feature>
<dbReference type="InterPro" id="IPR001585">
    <property type="entry name" value="TAL/FSA"/>
</dbReference>
<dbReference type="PANTHER" id="PTHR10683">
    <property type="entry name" value="TRANSALDOLASE"/>
    <property type="match status" value="1"/>
</dbReference>
<name>A0ABW1E2J7_9ACTN</name>
<evidence type="ECO:0000256" key="2">
    <source>
        <dbReference type="ARBA" id="ARBA00004496"/>
    </source>
</evidence>
<evidence type="ECO:0000256" key="11">
    <source>
        <dbReference type="HAMAP-Rule" id="MF_00493"/>
    </source>
</evidence>
<dbReference type="RefSeq" id="WP_381367424.1">
    <property type="nucleotide sequence ID" value="NZ_JBHSOA010000061.1"/>
</dbReference>
<dbReference type="SUPFAM" id="SSF51569">
    <property type="entry name" value="Aldolase"/>
    <property type="match status" value="1"/>
</dbReference>
<evidence type="ECO:0000256" key="7">
    <source>
        <dbReference type="ARBA" id="ARBA00022679"/>
    </source>
</evidence>